<keyword evidence="11" id="KW-1185">Reference proteome</keyword>
<evidence type="ECO:0000256" key="5">
    <source>
        <dbReference type="ARBA" id="ARBA00023180"/>
    </source>
</evidence>
<organism evidence="10 11">
    <name type="scientific">Rhizoctonia solani</name>
    <dbReference type="NCBI Taxonomy" id="456999"/>
    <lineage>
        <taxon>Eukaryota</taxon>
        <taxon>Fungi</taxon>
        <taxon>Dikarya</taxon>
        <taxon>Basidiomycota</taxon>
        <taxon>Agaricomycotina</taxon>
        <taxon>Agaricomycetes</taxon>
        <taxon>Cantharellales</taxon>
        <taxon>Ceratobasidiaceae</taxon>
        <taxon>Rhizoctonia</taxon>
    </lineage>
</organism>
<evidence type="ECO:0000256" key="3">
    <source>
        <dbReference type="ARBA" id="ARBA00022801"/>
    </source>
</evidence>
<dbReference type="GO" id="GO:0030245">
    <property type="term" value="P:cellulose catabolic process"/>
    <property type="evidence" value="ECO:0007669"/>
    <property type="project" value="UniProtKB-KW"/>
</dbReference>
<evidence type="ECO:0000313" key="10">
    <source>
        <dbReference type="EMBL" id="CUA75473.1"/>
    </source>
</evidence>
<dbReference type="InterPro" id="IPR013320">
    <property type="entry name" value="ConA-like_dom_sf"/>
</dbReference>
<dbReference type="InterPro" id="IPR037019">
    <property type="entry name" value="Glyco_hydro_7_sf"/>
</dbReference>
<dbReference type="SMR" id="A0A0K6GA49"/>
<comment type="catalytic activity">
    <reaction evidence="1">
        <text>Endohydrolysis of (1-&gt;4)-beta-D-glucosidic linkages in cellulose, lichenin and cereal beta-D-glucans.</text>
        <dbReference type="EC" id="3.2.1.4"/>
    </reaction>
</comment>
<evidence type="ECO:0000256" key="2">
    <source>
        <dbReference type="ARBA" id="ARBA00006044"/>
    </source>
</evidence>
<name>A0A0K6GA49_9AGAM</name>
<dbReference type="AlphaFoldDB" id="A0A0K6GA49"/>
<dbReference type="GO" id="GO:0008810">
    <property type="term" value="F:cellulase activity"/>
    <property type="evidence" value="ECO:0007669"/>
    <property type="project" value="UniProtKB-EC"/>
</dbReference>
<keyword evidence="3 9" id="KW-0378">Hydrolase</keyword>
<comment type="similarity">
    <text evidence="2 9">Belongs to the glycosyl hydrolase 7 (cellulase C) family.</text>
</comment>
<dbReference type="SUPFAM" id="SSF49899">
    <property type="entry name" value="Concanavalin A-like lectins/glucanases"/>
    <property type="match status" value="1"/>
</dbReference>
<dbReference type="PANTHER" id="PTHR33753:SF1">
    <property type="entry name" value="ENDO-BETA-1,4-GLUCANASE CELB"/>
    <property type="match status" value="1"/>
</dbReference>
<keyword evidence="5" id="KW-0325">Glycoprotein</keyword>
<protein>
    <recommendedName>
        <fullName evidence="9">Glucanase</fullName>
        <ecNumber evidence="9">3.2.1.-</ecNumber>
    </recommendedName>
</protein>
<dbReference type="PANTHER" id="PTHR33753">
    <property type="entry name" value="1,4-BETA-D-GLUCAN CELLOBIOHYDROLASE B"/>
    <property type="match status" value="1"/>
</dbReference>
<keyword evidence="8 9" id="KW-0624">Polysaccharide degradation</keyword>
<evidence type="ECO:0000256" key="8">
    <source>
        <dbReference type="ARBA" id="ARBA00023326"/>
    </source>
</evidence>
<evidence type="ECO:0000256" key="1">
    <source>
        <dbReference type="ARBA" id="ARBA00000966"/>
    </source>
</evidence>
<keyword evidence="4 9" id="KW-0136">Cellulose degradation</keyword>
<dbReference type="EC" id="3.2.1.-" evidence="9"/>
<dbReference type="PRINTS" id="PR00734">
    <property type="entry name" value="GLHYDRLASE7"/>
</dbReference>
<evidence type="ECO:0000256" key="6">
    <source>
        <dbReference type="ARBA" id="ARBA00023277"/>
    </source>
</evidence>
<proteinExistence type="inferred from homology"/>
<dbReference type="Proteomes" id="UP000044841">
    <property type="component" value="Unassembled WGS sequence"/>
</dbReference>
<reference evidence="10 11" key="1">
    <citation type="submission" date="2015-07" db="EMBL/GenBank/DDBJ databases">
        <authorList>
            <person name="Noorani M."/>
        </authorList>
    </citation>
    <scope>NUCLEOTIDE SEQUENCE [LARGE SCALE GENOMIC DNA]</scope>
    <source>
        <strain evidence="10">BBA 69670</strain>
    </source>
</reference>
<evidence type="ECO:0000256" key="4">
    <source>
        <dbReference type="ARBA" id="ARBA00023001"/>
    </source>
</evidence>
<evidence type="ECO:0000313" key="11">
    <source>
        <dbReference type="Proteomes" id="UP000044841"/>
    </source>
</evidence>
<evidence type="ECO:0000256" key="9">
    <source>
        <dbReference type="RuleBase" id="RU361164"/>
    </source>
</evidence>
<dbReference type="Pfam" id="PF00840">
    <property type="entry name" value="Glyco_hydro_7"/>
    <property type="match status" value="2"/>
</dbReference>
<sequence>MFVYVFAHLSKIIAGPGTVIPELHPALSWQLSTKSSGCQPQPQGPAVLDSEWRWVHAVDSYSNRITKNSWDFSLCSNPATCAKNCELGGIDYTQFGTTTSSNSLTLRPTQTNYKSGSRVYLIANETSYQLFKLKNQELRFDVDAGNIPWGFGGGLYFGQMDADSSRYGTYCNEIDIWEANSYSTVSIANPCTVQGQTRCSGSECTSYCDSDGCDFNPYRLGNLTYYGHNMNVGTEKKITVVTQFITADNTTTSALGEIRRLHIQNGKVIQNAKSLVAELSNCDFIIEKYFSAQNVAFSDPDVFASKGGFQALGDASDSGLILVMSVSGNGVTQMRWLDSVYRLTVHGPTLALLEGFAKTLPVESQPMASVTFSNLRFGDIGLTYSS</sequence>
<dbReference type="Gene3D" id="2.70.100.10">
    <property type="entry name" value="Glycoside hydrolase, family 7, domain"/>
    <property type="match status" value="2"/>
</dbReference>
<keyword evidence="6" id="KW-0119">Carbohydrate metabolism</keyword>
<evidence type="ECO:0000256" key="7">
    <source>
        <dbReference type="ARBA" id="ARBA00023295"/>
    </source>
</evidence>
<gene>
    <name evidence="10" type="ORF">RSOLAG22IIIB_11773</name>
</gene>
<dbReference type="InterPro" id="IPR001722">
    <property type="entry name" value="Glyco_hydro_7"/>
</dbReference>
<keyword evidence="7 9" id="KW-0326">Glycosidase</keyword>
<dbReference type="EMBL" id="CYGV01001555">
    <property type="protein sequence ID" value="CUA75473.1"/>
    <property type="molecule type" value="Genomic_DNA"/>
</dbReference>
<accession>A0A0K6GA49</accession>